<evidence type="ECO:0000313" key="3">
    <source>
        <dbReference type="Proteomes" id="UP001516400"/>
    </source>
</evidence>
<proteinExistence type="predicted"/>
<keyword evidence="3" id="KW-1185">Reference proteome</keyword>
<feature type="compositionally biased region" description="Basic and acidic residues" evidence="1">
    <location>
        <begin position="10"/>
        <end position="34"/>
    </location>
</feature>
<sequence>MEDQQELEEYIVHESDHDSVSEQNADKTSEKDDSPLISDKYFMSKKHDIKWKMEGPVPNVRTHAQDIIKLLHGPKNGAKYAKTEIECINLMIFNEIVRTITACTNIYVSQIRENYQRKQDIRDTDKF</sequence>
<dbReference type="Proteomes" id="UP001516400">
    <property type="component" value="Unassembled WGS sequence"/>
</dbReference>
<name>A0ABD2MM02_9CUCU</name>
<dbReference type="EMBL" id="JABFTP020000001">
    <property type="protein sequence ID" value="KAL3267377.1"/>
    <property type="molecule type" value="Genomic_DNA"/>
</dbReference>
<feature type="region of interest" description="Disordered" evidence="1">
    <location>
        <begin position="1"/>
        <end position="37"/>
    </location>
</feature>
<reference evidence="2 3" key="1">
    <citation type="journal article" date="2021" name="BMC Biol.">
        <title>Horizontally acquired antibacterial genes associated with adaptive radiation of ladybird beetles.</title>
        <authorList>
            <person name="Li H.S."/>
            <person name="Tang X.F."/>
            <person name="Huang Y.H."/>
            <person name="Xu Z.Y."/>
            <person name="Chen M.L."/>
            <person name="Du X.Y."/>
            <person name="Qiu B.Y."/>
            <person name="Chen P.T."/>
            <person name="Zhang W."/>
            <person name="Slipinski A."/>
            <person name="Escalona H.E."/>
            <person name="Waterhouse R.M."/>
            <person name="Zwick A."/>
            <person name="Pang H."/>
        </authorList>
    </citation>
    <scope>NUCLEOTIDE SEQUENCE [LARGE SCALE GENOMIC DNA]</scope>
    <source>
        <strain evidence="2">SYSU2018</strain>
    </source>
</reference>
<comment type="caution">
    <text evidence="2">The sequence shown here is derived from an EMBL/GenBank/DDBJ whole genome shotgun (WGS) entry which is preliminary data.</text>
</comment>
<gene>
    <name evidence="2" type="ORF">HHI36_011508</name>
</gene>
<evidence type="ECO:0000313" key="2">
    <source>
        <dbReference type="EMBL" id="KAL3267377.1"/>
    </source>
</evidence>
<evidence type="ECO:0000256" key="1">
    <source>
        <dbReference type="SAM" id="MobiDB-lite"/>
    </source>
</evidence>
<protein>
    <submittedName>
        <fullName evidence="2">Uncharacterized protein</fullName>
    </submittedName>
</protein>
<organism evidence="2 3">
    <name type="scientific">Cryptolaemus montrouzieri</name>
    <dbReference type="NCBI Taxonomy" id="559131"/>
    <lineage>
        <taxon>Eukaryota</taxon>
        <taxon>Metazoa</taxon>
        <taxon>Ecdysozoa</taxon>
        <taxon>Arthropoda</taxon>
        <taxon>Hexapoda</taxon>
        <taxon>Insecta</taxon>
        <taxon>Pterygota</taxon>
        <taxon>Neoptera</taxon>
        <taxon>Endopterygota</taxon>
        <taxon>Coleoptera</taxon>
        <taxon>Polyphaga</taxon>
        <taxon>Cucujiformia</taxon>
        <taxon>Coccinelloidea</taxon>
        <taxon>Coccinellidae</taxon>
        <taxon>Scymninae</taxon>
        <taxon>Scymnini</taxon>
        <taxon>Cryptolaemus</taxon>
    </lineage>
</organism>
<dbReference type="AlphaFoldDB" id="A0ABD2MM02"/>
<accession>A0ABD2MM02</accession>